<comment type="caution">
    <text evidence="1">The sequence shown here is derived from an EMBL/GenBank/DDBJ whole genome shotgun (WGS) entry which is preliminary data.</text>
</comment>
<evidence type="ECO:0008006" key="3">
    <source>
        <dbReference type="Google" id="ProtNLM"/>
    </source>
</evidence>
<evidence type="ECO:0000313" key="1">
    <source>
        <dbReference type="EMBL" id="CAF1418013.1"/>
    </source>
</evidence>
<reference evidence="1" key="1">
    <citation type="submission" date="2021-02" db="EMBL/GenBank/DDBJ databases">
        <authorList>
            <person name="Nowell W R."/>
        </authorList>
    </citation>
    <scope>NUCLEOTIDE SEQUENCE</scope>
</reference>
<accession>A0A815M850</accession>
<proteinExistence type="predicted"/>
<dbReference type="EMBL" id="CAJNOV010010721">
    <property type="protein sequence ID" value="CAF1418013.1"/>
    <property type="molecule type" value="Genomic_DNA"/>
</dbReference>
<evidence type="ECO:0000313" key="2">
    <source>
        <dbReference type="Proteomes" id="UP000663855"/>
    </source>
</evidence>
<organism evidence="1 2">
    <name type="scientific">Rotaria magnacalcarata</name>
    <dbReference type="NCBI Taxonomy" id="392030"/>
    <lineage>
        <taxon>Eukaryota</taxon>
        <taxon>Metazoa</taxon>
        <taxon>Spiralia</taxon>
        <taxon>Gnathifera</taxon>
        <taxon>Rotifera</taxon>
        <taxon>Eurotatoria</taxon>
        <taxon>Bdelloidea</taxon>
        <taxon>Philodinida</taxon>
        <taxon>Philodinidae</taxon>
        <taxon>Rotaria</taxon>
    </lineage>
</organism>
<dbReference type="Proteomes" id="UP000663855">
    <property type="component" value="Unassembled WGS sequence"/>
</dbReference>
<sequence>MNQFNRSRNEKINNPQCNFKRKKKSTTTIENLSNEFFGKVFGYLDGCDIYLAFANLNHRFQQMLNSPLVLFKINLDNWLSKEILIDIYQQMINFNKHQIFSIHSSTSLSMNRFCSSLSFDSSFNRLESLVLCESQSDIFISLLNTLSSLPCLYSLTLKMFKSSTNLADVYGITLKLPMLKYHNVLTNPSDLIVTLPVNTDQQRFSSITHLVIENHCSFNDVLRIISYTPQLYRLDYTNTNSIDRNIEINLPIKLSNLKYLFVRVYGTKFDIVEMFLSKISTKLKVLSFTTRHEDITYLDANRWKEIISKYFLQLEKFYLKYYASRGNGSQTQLYRGTANQFALSFWIKRQWIFEVQRDLEFIIYSVRPYKERWDELILDQSDALCSGLSKLTFTNMHANEWRNIINIDIKRVLSLTQIYHLIISVENIFVGVLIPILNSLPKLHSLKLHSLSFGDPPGMDPKEYKIIFSIRPTSKIVKTYLEKMNQRQDIFFLRVLCPDMIYLKVDWIEGERNMVPFALVHFE</sequence>
<gene>
    <name evidence="1" type="ORF">CJN711_LOCUS22846</name>
</gene>
<dbReference type="AlphaFoldDB" id="A0A815M850"/>
<name>A0A815M850_9BILA</name>
<protein>
    <recommendedName>
        <fullName evidence="3">F-box domain-containing protein</fullName>
    </recommendedName>
</protein>